<reference evidence="1 2" key="1">
    <citation type="submission" date="2019-06" db="EMBL/GenBank/DDBJ databases">
        <title>Genomic Encyclopedia of Type Strains, Phase IV (KMG-V): Genome sequencing to study the core and pangenomes of soil and plant-associated prokaryotes.</title>
        <authorList>
            <person name="Whitman W."/>
        </authorList>
    </citation>
    <scope>NUCLEOTIDE SEQUENCE [LARGE SCALE GENOMIC DNA]</scope>
    <source>
        <strain evidence="1 2">BR 11880</strain>
    </source>
</reference>
<evidence type="ECO:0000313" key="1">
    <source>
        <dbReference type="EMBL" id="TWB23693.1"/>
    </source>
</evidence>
<evidence type="ECO:0000313" key="2">
    <source>
        <dbReference type="Proteomes" id="UP000319859"/>
    </source>
</evidence>
<accession>A0A560FQ00</accession>
<dbReference type="AlphaFoldDB" id="A0A560FQ00"/>
<proteinExistence type="predicted"/>
<dbReference type="Proteomes" id="UP000319859">
    <property type="component" value="Unassembled WGS sequence"/>
</dbReference>
<comment type="caution">
    <text evidence="1">The sequence shown here is derived from an EMBL/GenBank/DDBJ whole genome shotgun (WGS) entry which is preliminary data.</text>
</comment>
<dbReference type="OrthoDB" id="7871683at2"/>
<sequence>MPHAPTPSPTPSETLPLLPTAADIRRLVENKSAARMEELRRRQAVIEEEEKQRRAAFMERTLTPGFIGTVMTRVQHAAEIGEKRLLLGQFPCDWCTDGGRKINVMENDWPGTLQGFARMLYDFWVAELKPRGFGLSVEVVSFKEGGIPGDIGAFLSWKG</sequence>
<name>A0A560FQ00_9PROT</name>
<dbReference type="EMBL" id="VITN01000002">
    <property type="protein sequence ID" value="TWB23693.1"/>
    <property type="molecule type" value="Genomic_DNA"/>
</dbReference>
<protein>
    <submittedName>
        <fullName evidence="1">Uncharacterized protein</fullName>
    </submittedName>
</protein>
<organism evidence="1 2">
    <name type="scientific">Nitrospirillum amazonense</name>
    <dbReference type="NCBI Taxonomy" id="28077"/>
    <lineage>
        <taxon>Bacteria</taxon>
        <taxon>Pseudomonadati</taxon>
        <taxon>Pseudomonadota</taxon>
        <taxon>Alphaproteobacteria</taxon>
        <taxon>Rhodospirillales</taxon>
        <taxon>Azospirillaceae</taxon>
        <taxon>Nitrospirillum</taxon>
    </lineage>
</organism>
<dbReference type="RefSeq" id="WP_145748866.1">
    <property type="nucleotide sequence ID" value="NZ_VITN01000002.1"/>
</dbReference>
<gene>
    <name evidence="1" type="ORF">FBZ89_102450</name>
</gene>